<dbReference type="AlphaFoldDB" id="A0AAD1U241"/>
<evidence type="ECO:0000256" key="2">
    <source>
        <dbReference type="ARBA" id="ARBA00022737"/>
    </source>
</evidence>
<dbReference type="InterPro" id="IPR015915">
    <property type="entry name" value="Kelch-typ_b-propeller"/>
</dbReference>
<dbReference type="Proteomes" id="UP001295684">
    <property type="component" value="Unassembled WGS sequence"/>
</dbReference>
<accession>A0AAD1U241</accession>
<evidence type="ECO:0008006" key="6">
    <source>
        <dbReference type="Google" id="ProtNLM"/>
    </source>
</evidence>
<feature type="region of interest" description="Disordered" evidence="3">
    <location>
        <begin position="181"/>
        <end position="203"/>
    </location>
</feature>
<dbReference type="Gene3D" id="2.120.10.80">
    <property type="entry name" value="Kelch-type beta propeller"/>
    <property type="match status" value="2"/>
</dbReference>
<dbReference type="InterPro" id="IPR011043">
    <property type="entry name" value="Gal_Oxase/kelch_b-propeller"/>
</dbReference>
<gene>
    <name evidence="4" type="ORF">ECRASSUSDP1_LOCUS154</name>
</gene>
<comment type="caution">
    <text evidence="4">The sequence shown here is derived from an EMBL/GenBank/DDBJ whole genome shotgun (WGS) entry which is preliminary data.</text>
</comment>
<dbReference type="PANTHER" id="PTHR46093:SF18">
    <property type="entry name" value="FIBRONECTIN TYPE-III DOMAIN-CONTAINING PROTEIN"/>
    <property type="match status" value="1"/>
</dbReference>
<name>A0AAD1U241_EUPCR</name>
<evidence type="ECO:0000256" key="3">
    <source>
        <dbReference type="SAM" id="MobiDB-lite"/>
    </source>
</evidence>
<protein>
    <recommendedName>
        <fullName evidence="6">Kelch motif family protein</fullName>
    </recommendedName>
</protein>
<proteinExistence type="predicted"/>
<evidence type="ECO:0000313" key="5">
    <source>
        <dbReference type="Proteomes" id="UP001295684"/>
    </source>
</evidence>
<evidence type="ECO:0000256" key="1">
    <source>
        <dbReference type="ARBA" id="ARBA00022441"/>
    </source>
</evidence>
<dbReference type="SUPFAM" id="SSF50965">
    <property type="entry name" value="Galactose oxidase, central domain"/>
    <property type="match status" value="1"/>
</dbReference>
<sequence>MIPLKTKNKGLNLTSNEEGEKSFESLCSPKMSGILSKSYLNQLQSERHGGSSSVMLQKDHRPTVNSMLKGILKKTFKNNHIEDLKLHTLNYSQKNYLNKIMKERKSLVPFKLPYRDDESQQREIQYQQVTALMASATDQKKKALNKTVNRQSRLRLPQLSPNLTPKLNIFEKRFNSVKSSKKKRMVFSNNSPQESQKEFPNTSARFTSIKEALPVAILRKKQNLGKTEDEEESKSNVKKFIKVKNPKQYHKKGLLSNELTTGKPLDNTLDSKILQGRSYLISVSPSQKNYDKNIKKKFLLKRNFLNQSTEEFKIEDQYENRAAVQKIRYKKVWHPVFCQSATLTNLKGYTYLIGGVNHSVIKQVCCIANTDSECLWKVFKDDHQTILQRYGHTCNIYKDSLIIFGGQKGSASKKAKRLVLNDIWLYNPQVGTLEQILTKSGPDLCYGHSACVAGNYLVVHGGVNEMGDVLQDLGVLDIAKKKWLKVNMPAKGAKNPPGICFSRMVAVFYEGRKKNPHGEFFGKYKQDQNLDPFLPKPKRDKIKDKDIILEGCYMFGGITNDNDIIDHLYILKIQNEGKDFEWEKVEDYNGKSPCERSHHFMEYLKFNNSILVFGGRNDNNQKSSVLNDMYFLQMDTLTWISVTYANKKPAARFSHACGIQDSKLIIFGGVNSNFEMEQSVEVIEFDPEKFGNTNFTNILH</sequence>
<keyword evidence="1" id="KW-0880">Kelch repeat</keyword>
<keyword evidence="5" id="KW-1185">Reference proteome</keyword>
<organism evidence="4 5">
    <name type="scientific">Euplotes crassus</name>
    <dbReference type="NCBI Taxonomy" id="5936"/>
    <lineage>
        <taxon>Eukaryota</taxon>
        <taxon>Sar</taxon>
        <taxon>Alveolata</taxon>
        <taxon>Ciliophora</taxon>
        <taxon>Intramacronucleata</taxon>
        <taxon>Spirotrichea</taxon>
        <taxon>Hypotrichia</taxon>
        <taxon>Euplotida</taxon>
        <taxon>Euplotidae</taxon>
        <taxon>Moneuplotes</taxon>
    </lineage>
</organism>
<reference evidence="4" key="1">
    <citation type="submission" date="2023-07" db="EMBL/GenBank/DDBJ databases">
        <authorList>
            <consortium name="AG Swart"/>
            <person name="Singh M."/>
            <person name="Singh A."/>
            <person name="Seah K."/>
            <person name="Emmerich C."/>
        </authorList>
    </citation>
    <scope>NUCLEOTIDE SEQUENCE</scope>
    <source>
        <strain evidence="4">DP1</strain>
    </source>
</reference>
<dbReference type="EMBL" id="CAMPGE010000146">
    <property type="protein sequence ID" value="CAI2358871.1"/>
    <property type="molecule type" value="Genomic_DNA"/>
</dbReference>
<evidence type="ECO:0000313" key="4">
    <source>
        <dbReference type="EMBL" id="CAI2358871.1"/>
    </source>
</evidence>
<dbReference type="PANTHER" id="PTHR46093">
    <property type="entry name" value="ACYL-COA-BINDING DOMAIN-CONTAINING PROTEIN 5"/>
    <property type="match status" value="1"/>
</dbReference>
<feature type="compositionally biased region" description="Polar residues" evidence="3">
    <location>
        <begin position="187"/>
        <end position="203"/>
    </location>
</feature>
<keyword evidence="2" id="KW-0677">Repeat</keyword>
<dbReference type="Pfam" id="PF24681">
    <property type="entry name" value="Kelch_KLHDC2_KLHL20_DRC7"/>
    <property type="match status" value="2"/>
</dbReference>